<feature type="domain" description="6-phosphogluconate dehydrogenase NADP-binding" evidence="4">
    <location>
        <begin position="2"/>
        <end position="151"/>
    </location>
</feature>
<evidence type="ECO:0000256" key="2">
    <source>
        <dbReference type="ARBA" id="ARBA00023002"/>
    </source>
</evidence>
<dbReference type="Gene3D" id="1.10.1040.10">
    <property type="entry name" value="N-(1-d-carboxylethyl)-l-norvaline Dehydrogenase, domain 2"/>
    <property type="match status" value="1"/>
</dbReference>
<dbReference type="Pfam" id="PF14833">
    <property type="entry name" value="NAD_binding_11"/>
    <property type="match status" value="1"/>
</dbReference>
<evidence type="ECO:0000256" key="1">
    <source>
        <dbReference type="ARBA" id="ARBA00009080"/>
    </source>
</evidence>
<sequence>MRIGVVGLGVMGAPVAATLAGAHEVLAYDIDRGRAEAAAASGIPVARSMKEVVRASEVMITVLPGPGETATVMDAVEHRFTAGSIWLDLSTGDPRVTRRVVERMHEAGVACVTATMAGGPAAARARELLFTVAGAVETVQRITPPLELLAAPGGVDVIGTDPAEAQTVKLLSNLLWFGQVVAVTEAMLLGRATGIEPARLQELLAARAGSSVMLERDYGAVLRGDYMGAFGIDRVVEQIATMRAMAADFAVPFELSSVVARVHEEALAAYGPVAGELLAAKLLEERSGRPLAR</sequence>
<dbReference type="Pfam" id="PF03446">
    <property type="entry name" value="NAD_binding_2"/>
    <property type="match status" value="1"/>
</dbReference>
<evidence type="ECO:0000313" key="7">
    <source>
        <dbReference type="Proteomes" id="UP001196843"/>
    </source>
</evidence>
<evidence type="ECO:0000259" key="4">
    <source>
        <dbReference type="Pfam" id="PF03446"/>
    </source>
</evidence>
<comment type="similarity">
    <text evidence="1">Belongs to the HIBADH-related family.</text>
</comment>
<dbReference type="InterPro" id="IPR029154">
    <property type="entry name" value="HIBADH-like_NADP-bd"/>
</dbReference>
<dbReference type="SUPFAM" id="SSF48179">
    <property type="entry name" value="6-phosphogluconate dehydrogenase C-terminal domain-like"/>
    <property type="match status" value="1"/>
</dbReference>
<evidence type="ECO:0000259" key="5">
    <source>
        <dbReference type="Pfam" id="PF14833"/>
    </source>
</evidence>
<feature type="domain" description="3-hydroxyisobutyrate dehydrogenase-like NAD-binding" evidence="5">
    <location>
        <begin position="164"/>
        <end position="275"/>
    </location>
</feature>
<dbReference type="SUPFAM" id="SSF51735">
    <property type="entry name" value="NAD(P)-binding Rossmann-fold domains"/>
    <property type="match status" value="1"/>
</dbReference>
<dbReference type="Gene3D" id="3.40.50.720">
    <property type="entry name" value="NAD(P)-binding Rossmann-like Domain"/>
    <property type="match status" value="1"/>
</dbReference>
<dbReference type="InterPro" id="IPR013328">
    <property type="entry name" value="6PGD_dom2"/>
</dbReference>
<proteinExistence type="inferred from homology"/>
<evidence type="ECO:0000313" key="6">
    <source>
        <dbReference type="EMBL" id="MBW9094507.1"/>
    </source>
</evidence>
<dbReference type="InterPro" id="IPR008927">
    <property type="entry name" value="6-PGluconate_DH-like_C_sf"/>
</dbReference>
<dbReference type="PANTHER" id="PTHR22981">
    <property type="entry name" value="3-HYDROXYISOBUTYRATE DEHYDROGENASE-RELATED"/>
    <property type="match status" value="1"/>
</dbReference>
<keyword evidence="2" id="KW-0560">Oxidoreductase</keyword>
<protein>
    <submittedName>
        <fullName evidence="6">NAD(P)-dependent oxidoreductase</fullName>
    </submittedName>
</protein>
<gene>
    <name evidence="6" type="ORF">JNB62_12500</name>
</gene>
<dbReference type="InterPro" id="IPR015815">
    <property type="entry name" value="HIBADH-related"/>
</dbReference>
<organism evidence="6 7">
    <name type="scientific">Microbacterium jejuense</name>
    <dbReference type="NCBI Taxonomy" id="1263637"/>
    <lineage>
        <taxon>Bacteria</taxon>
        <taxon>Bacillati</taxon>
        <taxon>Actinomycetota</taxon>
        <taxon>Actinomycetes</taxon>
        <taxon>Micrococcales</taxon>
        <taxon>Microbacteriaceae</taxon>
        <taxon>Microbacterium</taxon>
    </lineage>
</organism>
<dbReference type="InterPro" id="IPR036291">
    <property type="entry name" value="NAD(P)-bd_dom_sf"/>
</dbReference>
<evidence type="ECO:0000256" key="3">
    <source>
        <dbReference type="ARBA" id="ARBA00023027"/>
    </source>
</evidence>
<keyword evidence="7" id="KW-1185">Reference proteome</keyword>
<reference evidence="6 7" key="1">
    <citation type="journal article" date="2021" name="MBio">
        <title>Poor Competitiveness of Bradyrhizobium in Pigeon Pea Root Colonization in Indian Soils.</title>
        <authorList>
            <person name="Chalasani D."/>
            <person name="Basu A."/>
            <person name="Pullabhotla S.V.S.R.N."/>
            <person name="Jorrin B."/>
            <person name="Neal A.L."/>
            <person name="Poole P.S."/>
            <person name="Podile A.R."/>
            <person name="Tkacz A."/>
        </authorList>
    </citation>
    <scope>NUCLEOTIDE SEQUENCE [LARGE SCALE GENOMIC DNA]</scope>
    <source>
        <strain evidence="6 7">HU14</strain>
    </source>
</reference>
<dbReference type="PANTHER" id="PTHR22981:SF7">
    <property type="entry name" value="3-HYDROXYISOBUTYRATE DEHYDROGENASE, MITOCHONDRIAL"/>
    <property type="match status" value="1"/>
</dbReference>
<comment type="caution">
    <text evidence="6">The sequence shown here is derived from an EMBL/GenBank/DDBJ whole genome shotgun (WGS) entry which is preliminary data.</text>
</comment>
<name>A0ABS7HNH4_9MICO</name>
<keyword evidence="3" id="KW-0520">NAD</keyword>
<dbReference type="Proteomes" id="UP001196843">
    <property type="component" value="Unassembled WGS sequence"/>
</dbReference>
<dbReference type="InterPro" id="IPR006115">
    <property type="entry name" value="6PGDH_NADP-bd"/>
</dbReference>
<dbReference type="EMBL" id="JAEUAW010000009">
    <property type="protein sequence ID" value="MBW9094507.1"/>
    <property type="molecule type" value="Genomic_DNA"/>
</dbReference>
<dbReference type="PIRSF" id="PIRSF000103">
    <property type="entry name" value="HIBADH"/>
    <property type="match status" value="1"/>
</dbReference>
<accession>A0ABS7HNH4</accession>